<gene>
    <name evidence="1" type="ORF">JI62_08775</name>
</gene>
<keyword evidence="2" id="KW-1185">Reference proteome</keyword>
<sequence>MTQAGGPAAINGFLYQILHHLGWITEVSLSGTIDGALIDDACLVLEPRNGGDARAEATGIYLVEQYKTRKDRTWSVKDIVAVLSDLRKAVPSQLPSFACYRFVTDGRPGNLSSLNAFFTDVKLVSTPDDLDKSDEKNFSSGLLFTNNEFFEYVVTNSQIAGKHSAADERMKVFHLLQNLELEFGSYGAERSYAVDKLLRRYAPNLGDESGIRERLVGILVEKLSKGEARLDRQEINDMFRNVGLNPERMVRLEQLAETMGERTRNRLDRMGYRPECDVRNPPDWPDNKPVLLIAGTSGMGKTWQLGRLLETLAQSREIVTLVPSNSASETVLKDAAQDIWQTGLDETSEKSLVAVARFLCELVPNAKARKVTIAVDDVQDVDVVRTLIRQDWAEWDMRLVMTVPHDVVPAIKSADREYTHLHPVLDFSTEELNRLLHQNCRSWLELPSDLKMLLRTPILAGLFLKLPYSSIQRVPRSEYEIFETFWERIALKGRPGDEGIVLALAGLYVGEESDPLPRERWSEIGLTDDSRARLDAAGWLRATEQGEIEFAHDRLLNWAVAKALVHQYQRSDLSVEELGEILAGGSKEDQSQWRRLGYVPMDTIWLLGENDQNAEPLGMIIARMEQSREFGSYGGELYKHLLPTLGQRAVPILLSRLNSVVSSGAGDYRVNLIGQAFTSLARQDHVDLAQVMVLLLRSNVWDLQSVAIEVLKVAPDARWLDRLWDIHQRCVAILEDRSNSVSHDGYQSTMAAMRAGVAQSPEWLRLRILSVDPGKESICDLGYLLNTLEHPDALTIWRETRDRLIEMMPASKPRSLLHCIARFGDREKVDFITQNLTQKQDFASGAGLYALSVLDPRATIDRLEEVGESGRYLSRNQWLPSLLRAEPELTLNRVLALAKAQPRGRHMIEILFGERPDEINEAMLRFVLRSLEHDLLEDLDTITVEELRWPDRPLSFLGAVTRPDLLTIIMAEAGGELERVITTVGCSRLRFNSRSMDHILEGTRRLLTLIGGEGLTVLLSKELESEHYWVRHNGLNWAFTRRDDGIIKRLTAIARQSNARGIEGKPSEEFNHEFYKAIQGLGALGADDALVNILIASEAKNIPDNLALLRSYRNPIATELIEKVNFILSDEDAAQDELYIALIIAWVSGNATLLPRVHKLLATTDPSSDLAIYVCIALSELGDVSVEFAHFAFDVAQTKDNAWWGLTALTNLGDHGIELLTEWLQSSNTASRVDYESFVINVLYENPTTRMQATAAAAEACQHSLNFGDAPYSIAAEASDPILREQILDKAFSKNSLFMTEPLRAIEGLAKFNMARAVDAIELAFQTHPKIERELARLLVRLAPDVAAEKLINAAVMIERESIRSAVGRALRQLDPAIIAPLFAERVKGTASERKVIAELAAWLPLPQINNVLVGLADQDSASEVRHSALQALEYHRKEAGLRALLEAFKTAGFDKRWSLLTAILNGADAHLLKSRDDPLWLGHILTDELPFIFEHHANNVLKQRIQRGK</sequence>
<proteinExistence type="predicted"/>
<dbReference type="SUPFAM" id="SSF48371">
    <property type="entry name" value="ARM repeat"/>
    <property type="match status" value="1"/>
</dbReference>
<dbReference type="OrthoDB" id="219303at2"/>
<reference evidence="1 2" key="1">
    <citation type="submission" date="2014-08" db="EMBL/GenBank/DDBJ databases">
        <title>Draft genome sequence of a novel L-asparaginase producing marine bacterium, Halomonas campaniensis.</title>
        <authorList>
            <person name="Sundarakrishnan B."/>
            <person name="Moushumi Priya A."/>
            <person name="Raman G."/>
            <person name="Sakthivel N."/>
            <person name="Park S."/>
            <person name="Jayachandran S."/>
        </authorList>
    </citation>
    <scope>NUCLEOTIDE SEQUENCE [LARGE SCALE GENOMIC DNA]</scope>
    <source>
        <strain evidence="1 2">SK03</strain>
    </source>
</reference>
<comment type="caution">
    <text evidence="1">The sequence shown here is derived from an EMBL/GenBank/DDBJ whole genome shotgun (WGS) entry which is preliminary data.</text>
</comment>
<accession>A0A246S0W0</accession>
<dbReference type="Proteomes" id="UP000197334">
    <property type="component" value="Unassembled WGS sequence"/>
</dbReference>
<name>A0A246S0W0_9GAMM</name>
<dbReference type="InterPro" id="IPR016024">
    <property type="entry name" value="ARM-type_fold"/>
</dbReference>
<dbReference type="RefSeq" id="WP_088699813.1">
    <property type="nucleotide sequence ID" value="NZ_JPUA01000026.1"/>
</dbReference>
<evidence type="ECO:0000313" key="2">
    <source>
        <dbReference type="Proteomes" id="UP000197334"/>
    </source>
</evidence>
<dbReference type="EMBL" id="JPUA01000026">
    <property type="protein sequence ID" value="OWV29827.1"/>
    <property type="molecule type" value="Genomic_DNA"/>
</dbReference>
<protein>
    <submittedName>
        <fullName evidence="1">Uncharacterized protein</fullName>
    </submittedName>
</protein>
<evidence type="ECO:0000313" key="1">
    <source>
        <dbReference type="EMBL" id="OWV29827.1"/>
    </source>
</evidence>
<organism evidence="1 2">
    <name type="scientific">Halomonas campaniensis</name>
    <dbReference type="NCBI Taxonomy" id="213554"/>
    <lineage>
        <taxon>Bacteria</taxon>
        <taxon>Pseudomonadati</taxon>
        <taxon>Pseudomonadota</taxon>
        <taxon>Gammaproteobacteria</taxon>
        <taxon>Oceanospirillales</taxon>
        <taxon>Halomonadaceae</taxon>
        <taxon>Halomonas</taxon>
    </lineage>
</organism>